<dbReference type="RefSeq" id="WP_177110072.1">
    <property type="nucleotide sequence ID" value="NZ_JACASD010000005.1"/>
</dbReference>
<sequence length="496" mass="53265">MTLTVPSQIPATMPTPPSSAPDTAGTSPVRELFNDGNVKIEQIYEEETDSKGNTYVLREEVRITTSDKADQVRIHAGADGQVNARINGQLHQLPLDRGDPYQTLIITTAGGDDRVVVDPDINVAVNISTGDGNDRIIAGGGNTRVFAGKGDDFIRLGSGKGLAFGEDGNDLMLAGTGDAVMSGGKGEDRMYAGLGPAHRVVYLSGDEGNDELYGGDGKVVLNGGLDNDKLVGYRRTTMYTGGGQDSVHSFDANDSIYAKNTDSIHNHKGAAVTEVRTNSAGKHGFKIEGSPEFIARVENKLEELRGSPVGQKLLEEMDRLAKKIGHPVLISSAPEDGNISTYHFETAFTQSLTRKALRQYDDKPEIGHIKDGVPGAIATQAKIVFASDTLDWRLGVSPLIALFHEMIHAYNGATGTRIPGSQPLLDKDGQPVLRGGEPVSESIDELQAVGIPNAGEAFDFDNDPSTPPTTINPYPLYENALRKELDIPLRERYYPI</sequence>
<dbReference type="Pfam" id="PF00353">
    <property type="entry name" value="HemolysinCabind"/>
    <property type="match status" value="3"/>
</dbReference>
<accession>A0A7Y8FWK1</accession>
<feature type="region of interest" description="Disordered" evidence="2">
    <location>
        <begin position="1"/>
        <end position="29"/>
    </location>
</feature>
<name>A0A7Y8FWK1_9PSED</name>
<dbReference type="InterPro" id="IPR001343">
    <property type="entry name" value="Hemolysn_Ca-bd"/>
</dbReference>
<evidence type="ECO:0000256" key="1">
    <source>
        <dbReference type="ARBA" id="ARBA00022837"/>
    </source>
</evidence>
<proteinExistence type="predicted"/>
<dbReference type="EMBL" id="JACASD010000005">
    <property type="protein sequence ID" value="NWE86881.1"/>
    <property type="molecule type" value="Genomic_DNA"/>
</dbReference>
<dbReference type="InterPro" id="IPR028208">
    <property type="entry name" value="Effector_pro_NleD-like"/>
</dbReference>
<comment type="caution">
    <text evidence="3">The sequence shown here is derived from an EMBL/GenBank/DDBJ whole genome shotgun (WGS) entry which is preliminary data.</text>
</comment>
<dbReference type="Pfam" id="PF14891">
    <property type="entry name" value="Peptidase_M91"/>
    <property type="match status" value="1"/>
</dbReference>
<dbReference type="SUPFAM" id="SSF51120">
    <property type="entry name" value="beta-Roll"/>
    <property type="match status" value="2"/>
</dbReference>
<protein>
    <submittedName>
        <fullName evidence="3">Hemolysin</fullName>
    </submittedName>
</protein>
<evidence type="ECO:0000256" key="2">
    <source>
        <dbReference type="SAM" id="MobiDB-lite"/>
    </source>
</evidence>
<dbReference type="Proteomes" id="UP000585226">
    <property type="component" value="Unassembled WGS sequence"/>
</dbReference>
<dbReference type="AlphaFoldDB" id="A0A7Y8FWK1"/>
<dbReference type="Gene3D" id="2.160.20.160">
    <property type="match status" value="1"/>
</dbReference>
<reference evidence="3 4" key="1">
    <citation type="submission" date="2020-04" db="EMBL/GenBank/DDBJ databases">
        <title>Molecular characterization of pseudomonads from Agaricus bisporus reveal novel blotch 2 pathogens in Western Europe.</title>
        <authorList>
            <person name="Taparia T."/>
            <person name="Krijger M."/>
            <person name="Haynes E."/>
            <person name="Elpinstone J.G."/>
            <person name="Noble R."/>
            <person name="Van Der Wolf J."/>
        </authorList>
    </citation>
    <scope>NUCLEOTIDE SEQUENCE [LARGE SCALE GENOMIC DNA]</scope>
    <source>
        <strain evidence="3 4">P8021</strain>
    </source>
</reference>
<dbReference type="GO" id="GO:0005509">
    <property type="term" value="F:calcium ion binding"/>
    <property type="evidence" value="ECO:0007669"/>
    <property type="project" value="InterPro"/>
</dbReference>
<evidence type="ECO:0000313" key="3">
    <source>
        <dbReference type="EMBL" id="NWE86881.1"/>
    </source>
</evidence>
<keyword evidence="1" id="KW-0106">Calcium</keyword>
<gene>
    <name evidence="3" type="ORF">HX893_01890</name>
</gene>
<dbReference type="PRINTS" id="PR00313">
    <property type="entry name" value="CABNDNGRPT"/>
</dbReference>
<evidence type="ECO:0000313" key="4">
    <source>
        <dbReference type="Proteomes" id="UP000585226"/>
    </source>
</evidence>
<organism evidence="3 4">
    <name type="scientific">Pseudomonas reactans</name>
    <dbReference type="NCBI Taxonomy" id="117680"/>
    <lineage>
        <taxon>Bacteria</taxon>
        <taxon>Pseudomonadati</taxon>
        <taxon>Pseudomonadota</taxon>
        <taxon>Gammaproteobacteria</taxon>
        <taxon>Pseudomonadales</taxon>
        <taxon>Pseudomonadaceae</taxon>
        <taxon>Pseudomonas</taxon>
    </lineage>
</organism>
<dbReference type="InterPro" id="IPR011049">
    <property type="entry name" value="Serralysin-like_metalloprot_C"/>
</dbReference>